<dbReference type="Pfam" id="PF03239">
    <property type="entry name" value="FTR1"/>
    <property type="match status" value="1"/>
</dbReference>
<protein>
    <submittedName>
        <fullName evidence="11">Iron uptake transporter permease EfeU</fullName>
    </submittedName>
</protein>
<evidence type="ECO:0000256" key="1">
    <source>
        <dbReference type="ARBA" id="ARBA00004141"/>
    </source>
</evidence>
<comment type="caution">
    <text evidence="11">The sequence shown here is derived from an EMBL/GenBank/DDBJ whole genome shotgun (WGS) entry which is preliminary data.</text>
</comment>
<dbReference type="Proteomes" id="UP001597417">
    <property type="component" value="Unassembled WGS sequence"/>
</dbReference>
<evidence type="ECO:0000256" key="4">
    <source>
        <dbReference type="ARBA" id="ARBA00008333"/>
    </source>
</evidence>
<dbReference type="InterPro" id="IPR038352">
    <property type="entry name" value="Imelysin_sf"/>
</dbReference>
<feature type="transmembrane region" description="Helical" evidence="9">
    <location>
        <begin position="12"/>
        <end position="30"/>
    </location>
</feature>
<keyword evidence="12" id="KW-1185">Reference proteome</keyword>
<feature type="transmembrane region" description="Helical" evidence="9">
    <location>
        <begin position="118"/>
        <end position="136"/>
    </location>
</feature>
<evidence type="ECO:0000256" key="6">
    <source>
        <dbReference type="ARBA" id="ARBA00022729"/>
    </source>
</evidence>
<comment type="similarity">
    <text evidence="4">Belongs to the oxidase-dependent Fe transporter (OFeT) (TC 9.A.10.1) family.</text>
</comment>
<reference evidence="12" key="1">
    <citation type="journal article" date="2019" name="Int. J. Syst. Evol. Microbiol.">
        <title>The Global Catalogue of Microorganisms (GCM) 10K type strain sequencing project: providing services to taxonomists for standard genome sequencing and annotation.</title>
        <authorList>
            <consortium name="The Broad Institute Genomics Platform"/>
            <consortium name="The Broad Institute Genome Sequencing Center for Infectious Disease"/>
            <person name="Wu L."/>
            <person name="Ma J."/>
        </authorList>
    </citation>
    <scope>NUCLEOTIDE SEQUENCE [LARGE SCALE GENOMIC DNA]</scope>
    <source>
        <strain evidence="12">CGMCC 4.7645</strain>
    </source>
</reference>
<keyword evidence="8 9" id="KW-0472">Membrane</keyword>
<evidence type="ECO:0000256" key="7">
    <source>
        <dbReference type="ARBA" id="ARBA00022989"/>
    </source>
</evidence>
<evidence type="ECO:0000256" key="9">
    <source>
        <dbReference type="SAM" id="Phobius"/>
    </source>
</evidence>
<evidence type="ECO:0000256" key="5">
    <source>
        <dbReference type="ARBA" id="ARBA00022692"/>
    </source>
</evidence>
<dbReference type="PANTHER" id="PTHR31632">
    <property type="entry name" value="IRON TRANSPORTER FTH1"/>
    <property type="match status" value="1"/>
</dbReference>
<evidence type="ECO:0000259" key="10">
    <source>
        <dbReference type="Pfam" id="PF09375"/>
    </source>
</evidence>
<dbReference type="PANTHER" id="PTHR31632:SF2">
    <property type="entry name" value="PLASMA MEMBRANE IRON PERMEASE"/>
    <property type="match status" value="1"/>
</dbReference>
<gene>
    <name evidence="11" type="primary">efeU</name>
    <name evidence="11" type="ORF">ACFSXZ_15865</name>
</gene>
<dbReference type="InterPro" id="IPR034981">
    <property type="entry name" value="Imelysin-like_EfeO/Algp7"/>
</dbReference>
<accession>A0ABW5FYL3</accession>
<dbReference type="CDD" id="cd14656">
    <property type="entry name" value="Imelysin-like_EfeO"/>
    <property type="match status" value="1"/>
</dbReference>
<feature type="transmembrane region" description="Helical" evidence="9">
    <location>
        <begin position="77"/>
        <end position="97"/>
    </location>
</feature>
<dbReference type="InterPro" id="IPR004923">
    <property type="entry name" value="FTR1/Fip1/EfeU"/>
</dbReference>
<evidence type="ECO:0000256" key="8">
    <source>
        <dbReference type="ARBA" id="ARBA00023136"/>
    </source>
</evidence>
<evidence type="ECO:0000313" key="11">
    <source>
        <dbReference type="EMBL" id="MFD2417801.1"/>
    </source>
</evidence>
<keyword evidence="5 9" id="KW-0812">Transmembrane</keyword>
<dbReference type="EMBL" id="JBHUKR010000007">
    <property type="protein sequence ID" value="MFD2417801.1"/>
    <property type="molecule type" value="Genomic_DNA"/>
</dbReference>
<sequence>MWADGVPNLLIGLREGLEAGLVVSILLAALKRTRPEGAKTGSAPIWLGVLAAALLAIGFGAVLTFSRSALSATAQETFGGTLSLIAVCLVTAMVFWMRRTARGLSRELSAKVGDALRIGAGALALTAFLAVGREGLETALFLWTTVQAAGESTAPLIGAAAGIGVAALLCWLLYRSAIRINLGVFFSRTAVLLVIIAAGVLAYGLGDLQDAGVLPGRTWLAFDLTATISPDAWWVTLVRGVTNLTPSMTWLQVTAYVVFVAVVLVAFFRKPATAPEPAAERSWSERVPRLPKRWAVTAAVVVPLLGAGLFAALVPSSGAEARQVTITASACAPDAGPVAAGTQEFTVANKSGRSGEIYLIRQSDGGVIGEVEGIGPGTRRTMPVNLSAGEYAWRCVMSGAPERRSAAVVATGAGGTAPPAVVPVSEYDLEAPLKQYQDYVAPQLSTLATQVDALRASLSRSDLQGAKGNLLQAQLTWERVGAAYGSFGDIAEAIGRSPNGLPDGVADKDFTGLRRIEYGLYHGQSAADLSPVADQLAADVATLRTKLPTVTADPGDLPLRAHEILEDSLRDKLSGASDQGANTGYQETLADIEGTRVVLDELTPLLASRRPDLVPTAKRQLDTLEQALKATTSGPATAPLAERQRVNAATGQVLETLSLVPDLLEVRQG</sequence>
<proteinExistence type="inferred from homology"/>
<dbReference type="Pfam" id="PF09375">
    <property type="entry name" value="Peptidase_M75"/>
    <property type="match status" value="1"/>
</dbReference>
<organism evidence="11 12">
    <name type="scientific">Amycolatopsis pigmentata</name>
    <dbReference type="NCBI Taxonomy" id="450801"/>
    <lineage>
        <taxon>Bacteria</taxon>
        <taxon>Bacillati</taxon>
        <taxon>Actinomycetota</taxon>
        <taxon>Actinomycetes</taxon>
        <taxon>Pseudonocardiales</taxon>
        <taxon>Pseudonocardiaceae</taxon>
        <taxon>Amycolatopsis</taxon>
    </lineage>
</organism>
<evidence type="ECO:0000256" key="2">
    <source>
        <dbReference type="ARBA" id="ARBA00004196"/>
    </source>
</evidence>
<feature type="transmembrane region" description="Helical" evidence="9">
    <location>
        <begin position="156"/>
        <end position="174"/>
    </location>
</feature>
<feature type="transmembrane region" description="Helical" evidence="9">
    <location>
        <begin position="249"/>
        <end position="268"/>
    </location>
</feature>
<dbReference type="Gene3D" id="1.20.1420.20">
    <property type="entry name" value="M75 peptidase, HXXE motif"/>
    <property type="match status" value="1"/>
</dbReference>
<feature type="transmembrane region" description="Helical" evidence="9">
    <location>
        <begin position="294"/>
        <end position="314"/>
    </location>
</feature>
<dbReference type="NCBIfam" id="NF041756">
    <property type="entry name" value="EfeU"/>
    <property type="match status" value="1"/>
</dbReference>
<dbReference type="InterPro" id="IPR018976">
    <property type="entry name" value="Imelysin-like"/>
</dbReference>
<comment type="subcellular location">
    <subcellularLocation>
        <location evidence="2">Cell envelope</location>
    </subcellularLocation>
    <subcellularLocation>
        <location evidence="1">Membrane</location>
        <topology evidence="1">Multi-pass membrane protein</topology>
    </subcellularLocation>
</comment>
<evidence type="ECO:0000256" key="3">
    <source>
        <dbReference type="ARBA" id="ARBA00005989"/>
    </source>
</evidence>
<dbReference type="RefSeq" id="WP_378265786.1">
    <property type="nucleotide sequence ID" value="NZ_JBHUKR010000007.1"/>
</dbReference>
<feature type="transmembrane region" description="Helical" evidence="9">
    <location>
        <begin position="186"/>
        <end position="205"/>
    </location>
</feature>
<evidence type="ECO:0000313" key="12">
    <source>
        <dbReference type="Proteomes" id="UP001597417"/>
    </source>
</evidence>
<name>A0ABW5FYL3_9PSEU</name>
<comment type="similarity">
    <text evidence="3">Belongs to the EfeM/EfeO family.</text>
</comment>
<feature type="domain" description="Imelysin-like" evidence="10">
    <location>
        <begin position="433"/>
        <end position="656"/>
    </location>
</feature>
<keyword evidence="7 9" id="KW-1133">Transmembrane helix</keyword>
<keyword evidence="6" id="KW-0732">Signal</keyword>
<feature type="transmembrane region" description="Helical" evidence="9">
    <location>
        <begin position="42"/>
        <end position="65"/>
    </location>
</feature>